<dbReference type="InterPro" id="IPR050364">
    <property type="entry name" value="Cytochrome_P450_fung"/>
</dbReference>
<dbReference type="InterPro" id="IPR036396">
    <property type="entry name" value="Cyt_P450_sf"/>
</dbReference>
<proteinExistence type="inferred from homology"/>
<keyword evidence="5" id="KW-0503">Monooxygenase</keyword>
<sequence length="86" mass="9651">MSLTILALLALREKHLLPGPPTLPVLGNISQIPLKYSHFKFTKWTRQYGGIDSFNLGTGTAVVITDRRLVKELVDKKSSKYSIRPD</sequence>
<gene>
    <name evidence="6" type="ORF">CKM354_000267500</name>
</gene>
<evidence type="ECO:0000256" key="1">
    <source>
        <dbReference type="ARBA" id="ARBA00010617"/>
    </source>
</evidence>
<dbReference type="OrthoDB" id="1055148at2759"/>
<dbReference type="GO" id="GO:0016705">
    <property type="term" value="F:oxidoreductase activity, acting on paired donors, with incorporation or reduction of molecular oxygen"/>
    <property type="evidence" value="ECO:0007669"/>
    <property type="project" value="InterPro"/>
</dbReference>
<reference evidence="6 7" key="1">
    <citation type="submission" date="2021-01" db="EMBL/GenBank/DDBJ databases">
        <title>Cercospora kikuchii MAFF 305040 whole genome shotgun sequence.</title>
        <authorList>
            <person name="Kashiwa T."/>
            <person name="Suzuki T."/>
        </authorList>
    </citation>
    <scope>NUCLEOTIDE SEQUENCE [LARGE SCALE GENOMIC DNA]</scope>
    <source>
        <strain evidence="6 7">MAFF 305040</strain>
    </source>
</reference>
<comment type="caution">
    <text evidence="6">The sequence shown here is derived from an EMBL/GenBank/DDBJ whole genome shotgun (WGS) entry which is preliminary data.</text>
</comment>
<evidence type="ECO:0000256" key="5">
    <source>
        <dbReference type="ARBA" id="ARBA00023033"/>
    </source>
</evidence>
<dbReference type="AlphaFoldDB" id="A0A9P3FD08"/>
<evidence type="ECO:0000256" key="3">
    <source>
        <dbReference type="ARBA" id="ARBA00023002"/>
    </source>
</evidence>
<evidence type="ECO:0000313" key="6">
    <source>
        <dbReference type="EMBL" id="GIZ39287.1"/>
    </source>
</evidence>
<dbReference type="RefSeq" id="XP_044653774.1">
    <property type="nucleotide sequence ID" value="XM_044797839.1"/>
</dbReference>
<dbReference type="PANTHER" id="PTHR46300:SF2">
    <property type="entry name" value="CYTOCHROME P450 MONOOXYGENASE ALNH-RELATED"/>
    <property type="match status" value="1"/>
</dbReference>
<organism evidence="6 7">
    <name type="scientific">Cercospora kikuchii</name>
    <dbReference type="NCBI Taxonomy" id="84275"/>
    <lineage>
        <taxon>Eukaryota</taxon>
        <taxon>Fungi</taxon>
        <taxon>Dikarya</taxon>
        <taxon>Ascomycota</taxon>
        <taxon>Pezizomycotina</taxon>
        <taxon>Dothideomycetes</taxon>
        <taxon>Dothideomycetidae</taxon>
        <taxon>Mycosphaerellales</taxon>
        <taxon>Mycosphaerellaceae</taxon>
        <taxon>Cercospora</taxon>
    </lineage>
</organism>
<dbReference type="EMBL" id="BOLY01000002">
    <property type="protein sequence ID" value="GIZ39287.1"/>
    <property type="molecule type" value="Genomic_DNA"/>
</dbReference>
<dbReference type="Proteomes" id="UP000825890">
    <property type="component" value="Unassembled WGS sequence"/>
</dbReference>
<dbReference type="GO" id="GO:0020037">
    <property type="term" value="F:heme binding"/>
    <property type="evidence" value="ECO:0007669"/>
    <property type="project" value="InterPro"/>
</dbReference>
<evidence type="ECO:0000313" key="7">
    <source>
        <dbReference type="Proteomes" id="UP000825890"/>
    </source>
</evidence>
<dbReference type="Pfam" id="PF00067">
    <property type="entry name" value="p450"/>
    <property type="match status" value="1"/>
</dbReference>
<name>A0A9P3FD08_9PEZI</name>
<accession>A0A9P3FD08</accession>
<evidence type="ECO:0000256" key="2">
    <source>
        <dbReference type="ARBA" id="ARBA00022723"/>
    </source>
</evidence>
<keyword evidence="7" id="KW-1185">Reference proteome</keyword>
<dbReference type="GO" id="GO:0005506">
    <property type="term" value="F:iron ion binding"/>
    <property type="evidence" value="ECO:0007669"/>
    <property type="project" value="InterPro"/>
</dbReference>
<comment type="similarity">
    <text evidence="1">Belongs to the cytochrome P450 family.</text>
</comment>
<evidence type="ECO:0000256" key="4">
    <source>
        <dbReference type="ARBA" id="ARBA00023004"/>
    </source>
</evidence>
<dbReference type="InterPro" id="IPR001128">
    <property type="entry name" value="Cyt_P450"/>
</dbReference>
<keyword evidence="3" id="KW-0560">Oxidoreductase</keyword>
<dbReference type="PANTHER" id="PTHR46300">
    <property type="entry name" value="P450, PUTATIVE (EUROFUNG)-RELATED-RELATED"/>
    <property type="match status" value="1"/>
</dbReference>
<dbReference type="Gene3D" id="1.10.630.10">
    <property type="entry name" value="Cytochrome P450"/>
    <property type="match status" value="1"/>
</dbReference>
<dbReference type="GeneID" id="68288250"/>
<dbReference type="SUPFAM" id="SSF48264">
    <property type="entry name" value="Cytochrome P450"/>
    <property type="match status" value="1"/>
</dbReference>
<dbReference type="GO" id="GO:0004497">
    <property type="term" value="F:monooxygenase activity"/>
    <property type="evidence" value="ECO:0007669"/>
    <property type="project" value="UniProtKB-KW"/>
</dbReference>
<keyword evidence="2" id="KW-0479">Metal-binding</keyword>
<keyword evidence="4" id="KW-0408">Iron</keyword>
<protein>
    <submittedName>
        <fullName evidence="6">Uncharacterized protein</fullName>
    </submittedName>
</protein>